<proteinExistence type="predicted"/>
<gene>
    <name evidence="1" type="ORF">E2C01_074905</name>
</gene>
<evidence type="ECO:0000313" key="2">
    <source>
        <dbReference type="Proteomes" id="UP000324222"/>
    </source>
</evidence>
<name>A0A5B7IFH9_PORTR</name>
<organism evidence="1 2">
    <name type="scientific">Portunus trituberculatus</name>
    <name type="common">Swimming crab</name>
    <name type="synonym">Neptunus trituberculatus</name>
    <dbReference type="NCBI Taxonomy" id="210409"/>
    <lineage>
        <taxon>Eukaryota</taxon>
        <taxon>Metazoa</taxon>
        <taxon>Ecdysozoa</taxon>
        <taxon>Arthropoda</taxon>
        <taxon>Crustacea</taxon>
        <taxon>Multicrustacea</taxon>
        <taxon>Malacostraca</taxon>
        <taxon>Eumalacostraca</taxon>
        <taxon>Eucarida</taxon>
        <taxon>Decapoda</taxon>
        <taxon>Pleocyemata</taxon>
        <taxon>Brachyura</taxon>
        <taxon>Eubrachyura</taxon>
        <taxon>Portunoidea</taxon>
        <taxon>Portunidae</taxon>
        <taxon>Portuninae</taxon>
        <taxon>Portunus</taxon>
    </lineage>
</organism>
<evidence type="ECO:0000313" key="1">
    <source>
        <dbReference type="EMBL" id="MPC80327.1"/>
    </source>
</evidence>
<accession>A0A5B7IFH9</accession>
<sequence>MMYSTIGGEAKGVQYGINANTAVGCEVGTDLQQVTKLYLIPQATLRVFDFNEFMDNVYEPITASNGSKCAIYRSINPGSSLTVNSI</sequence>
<dbReference type="AlphaFoldDB" id="A0A5B7IFH9"/>
<dbReference type="Proteomes" id="UP000324222">
    <property type="component" value="Unassembled WGS sequence"/>
</dbReference>
<protein>
    <submittedName>
        <fullName evidence="1">Uncharacterized protein</fullName>
    </submittedName>
</protein>
<reference evidence="1 2" key="1">
    <citation type="submission" date="2019-05" db="EMBL/GenBank/DDBJ databases">
        <title>Another draft genome of Portunus trituberculatus and its Hox gene families provides insights of decapod evolution.</title>
        <authorList>
            <person name="Jeong J.-H."/>
            <person name="Song I."/>
            <person name="Kim S."/>
            <person name="Choi T."/>
            <person name="Kim D."/>
            <person name="Ryu S."/>
            <person name="Kim W."/>
        </authorList>
    </citation>
    <scope>NUCLEOTIDE SEQUENCE [LARGE SCALE GENOMIC DNA]</scope>
    <source>
        <tissue evidence="1">Muscle</tissue>
    </source>
</reference>
<comment type="caution">
    <text evidence="1">The sequence shown here is derived from an EMBL/GenBank/DDBJ whole genome shotgun (WGS) entry which is preliminary data.</text>
</comment>
<dbReference type="EMBL" id="VSRR010053716">
    <property type="protein sequence ID" value="MPC80327.1"/>
    <property type="molecule type" value="Genomic_DNA"/>
</dbReference>
<keyword evidence="2" id="KW-1185">Reference proteome</keyword>